<dbReference type="RefSeq" id="XP_002115695.1">
    <property type="nucleotide sequence ID" value="XM_002115659.1"/>
</dbReference>
<evidence type="ECO:0000259" key="5">
    <source>
        <dbReference type="PROSITE" id="PS50859"/>
    </source>
</evidence>
<name>B3S628_TRIAD</name>
<dbReference type="Proteomes" id="UP000009022">
    <property type="component" value="Unassembled WGS sequence"/>
</dbReference>
<evidence type="ECO:0000256" key="4">
    <source>
        <dbReference type="PROSITE-ProRule" id="PRU00290"/>
    </source>
</evidence>
<evidence type="ECO:0000313" key="8">
    <source>
        <dbReference type="Proteomes" id="UP000009022"/>
    </source>
</evidence>
<gene>
    <name evidence="7" type="ORF">TRIADDRAFT_59655</name>
</gene>
<dbReference type="PROSITE" id="PS50892">
    <property type="entry name" value="V_SNARE"/>
    <property type="match status" value="1"/>
</dbReference>
<dbReference type="InterPro" id="IPR010908">
    <property type="entry name" value="Longin_dom"/>
</dbReference>
<evidence type="ECO:0000256" key="1">
    <source>
        <dbReference type="ARBA" id="ARBA00008025"/>
    </source>
</evidence>
<comment type="similarity">
    <text evidence="1">Belongs to the synaptobrevin family.</text>
</comment>
<proteinExistence type="inferred from homology"/>
<dbReference type="OrthoDB" id="248747at2759"/>
<feature type="domain" description="V-SNARE coiled-coil homology" evidence="6">
    <location>
        <begin position="135"/>
        <end position="195"/>
    </location>
</feature>
<dbReference type="PANTHER" id="PTHR21136:SF179">
    <property type="entry name" value="VESICLE ASSOCIATED MEMBRANE PROTEIN 7-RELATED"/>
    <property type="match status" value="1"/>
</dbReference>
<dbReference type="CTD" id="6756906"/>
<dbReference type="EMBL" id="DS985252">
    <property type="protein sequence ID" value="EDV21547.1"/>
    <property type="molecule type" value="Genomic_DNA"/>
</dbReference>
<dbReference type="InParanoid" id="B3S628"/>
<dbReference type="InterPro" id="IPR042855">
    <property type="entry name" value="V_SNARE_CC"/>
</dbReference>
<dbReference type="InterPro" id="IPR011012">
    <property type="entry name" value="Longin-like_dom_sf"/>
</dbReference>
<dbReference type="InterPro" id="IPR051097">
    <property type="entry name" value="Synaptobrevin-like_transport"/>
</dbReference>
<organism evidence="7 8">
    <name type="scientific">Trichoplax adhaerens</name>
    <name type="common">Trichoplax reptans</name>
    <dbReference type="NCBI Taxonomy" id="10228"/>
    <lineage>
        <taxon>Eukaryota</taxon>
        <taxon>Metazoa</taxon>
        <taxon>Placozoa</taxon>
        <taxon>Uniplacotomia</taxon>
        <taxon>Trichoplacea</taxon>
        <taxon>Trichoplacidae</taxon>
        <taxon>Trichoplax</taxon>
    </lineage>
</organism>
<evidence type="ECO:0000256" key="2">
    <source>
        <dbReference type="ARBA" id="ARBA00023136"/>
    </source>
</evidence>
<evidence type="ECO:0000259" key="6">
    <source>
        <dbReference type="PROSITE" id="PS50892"/>
    </source>
</evidence>
<dbReference type="OMA" id="NTRQTCV"/>
<sequence length="195" mass="22187">MSILYSSVARGSTILVSHKNEEKRLSRDFESVILSILKNIPKENGKYSYNAEADSTAFHVLVHDEFTYLCLAIEMLSQSIAYNFLNEIRNRFQPEHFRRRALSAGPNGMKHMFGHILDSITGHYNAIYKNEAGDNVDEVFDKIEEVKDVMTENVGKVLERGECLDALLIRADGIKQDHLVKFQRHNRTSLVGTIG</sequence>
<feature type="domain" description="Longin" evidence="5">
    <location>
        <begin position="7"/>
        <end position="117"/>
    </location>
</feature>
<dbReference type="AlphaFoldDB" id="B3S628"/>
<dbReference type="PROSITE" id="PS50859">
    <property type="entry name" value="LONGIN"/>
    <property type="match status" value="1"/>
</dbReference>
<dbReference type="eggNOG" id="KOG0859">
    <property type="taxonomic scope" value="Eukaryota"/>
</dbReference>
<dbReference type="GO" id="GO:0005484">
    <property type="term" value="F:SNAP receptor activity"/>
    <property type="evidence" value="ECO:0000318"/>
    <property type="project" value="GO_Central"/>
</dbReference>
<dbReference type="GO" id="GO:0006887">
    <property type="term" value="P:exocytosis"/>
    <property type="evidence" value="ECO:0000318"/>
    <property type="project" value="GO_Central"/>
</dbReference>
<dbReference type="SUPFAM" id="SSF58038">
    <property type="entry name" value="SNARE fusion complex"/>
    <property type="match status" value="1"/>
</dbReference>
<dbReference type="SMART" id="SM01270">
    <property type="entry name" value="Longin"/>
    <property type="match status" value="1"/>
</dbReference>
<dbReference type="PhylomeDB" id="B3S628"/>
<dbReference type="Gene3D" id="1.20.5.110">
    <property type="match status" value="1"/>
</dbReference>
<dbReference type="GO" id="GO:0000149">
    <property type="term" value="F:SNARE binding"/>
    <property type="evidence" value="ECO:0000318"/>
    <property type="project" value="GO_Central"/>
</dbReference>
<dbReference type="CDD" id="cd14824">
    <property type="entry name" value="Longin"/>
    <property type="match status" value="1"/>
</dbReference>
<evidence type="ECO:0008006" key="9">
    <source>
        <dbReference type="Google" id="ProtNLM"/>
    </source>
</evidence>
<reference evidence="7 8" key="1">
    <citation type="journal article" date="2008" name="Nature">
        <title>The Trichoplax genome and the nature of placozoans.</title>
        <authorList>
            <person name="Srivastava M."/>
            <person name="Begovic E."/>
            <person name="Chapman J."/>
            <person name="Putnam N.H."/>
            <person name="Hellsten U."/>
            <person name="Kawashima T."/>
            <person name="Kuo A."/>
            <person name="Mitros T."/>
            <person name="Salamov A."/>
            <person name="Carpenter M.L."/>
            <person name="Signorovitch A.Y."/>
            <person name="Moreno M.A."/>
            <person name="Kamm K."/>
            <person name="Grimwood J."/>
            <person name="Schmutz J."/>
            <person name="Shapiro H."/>
            <person name="Grigoriev I.V."/>
            <person name="Buss L.W."/>
            <person name="Schierwater B."/>
            <person name="Dellaporta S.L."/>
            <person name="Rokhsar D.S."/>
        </authorList>
    </citation>
    <scope>NUCLEOTIDE SEQUENCE [LARGE SCALE GENOMIC DNA]</scope>
    <source>
        <strain evidence="7 8">Grell-BS-1999</strain>
    </source>
</reference>
<evidence type="ECO:0000256" key="3">
    <source>
        <dbReference type="ARBA" id="ARBA00046280"/>
    </source>
</evidence>
<dbReference type="HOGENOM" id="CLU_064620_1_2_1"/>
<keyword evidence="2" id="KW-0472">Membrane</keyword>
<dbReference type="Pfam" id="PF13774">
    <property type="entry name" value="Longin"/>
    <property type="match status" value="1"/>
</dbReference>
<dbReference type="STRING" id="10228.B3S628"/>
<dbReference type="GeneID" id="6756906"/>
<comment type="subcellular location">
    <subcellularLocation>
        <location evidence="3">Endomembrane system</location>
        <topology evidence="3">Single-pass type IV membrane protein</topology>
    </subcellularLocation>
</comment>
<dbReference type="Pfam" id="PF00957">
    <property type="entry name" value="Synaptobrevin"/>
    <property type="match status" value="1"/>
</dbReference>
<evidence type="ECO:0000313" key="7">
    <source>
        <dbReference type="EMBL" id="EDV21547.1"/>
    </source>
</evidence>
<dbReference type="SUPFAM" id="SSF64356">
    <property type="entry name" value="SNARE-like"/>
    <property type="match status" value="1"/>
</dbReference>
<dbReference type="GO" id="GO:0031201">
    <property type="term" value="C:SNARE complex"/>
    <property type="evidence" value="ECO:0000318"/>
    <property type="project" value="GO_Central"/>
</dbReference>
<dbReference type="GO" id="GO:0006906">
    <property type="term" value="P:vesicle fusion"/>
    <property type="evidence" value="ECO:0000318"/>
    <property type="project" value="GO_Central"/>
</dbReference>
<dbReference type="PANTHER" id="PTHR21136">
    <property type="entry name" value="SNARE PROTEINS"/>
    <property type="match status" value="1"/>
</dbReference>
<protein>
    <recommendedName>
        <fullName evidence="9">Longin domain-containing protein</fullName>
    </recommendedName>
</protein>
<keyword evidence="4" id="KW-0175">Coiled coil</keyword>
<keyword evidence="8" id="KW-1185">Reference proteome</keyword>
<dbReference type="KEGG" id="tad:TRIADDRAFT_59655"/>
<dbReference type="CDD" id="cd15843">
    <property type="entry name" value="R-SNARE"/>
    <property type="match status" value="1"/>
</dbReference>
<accession>B3S628</accession>
<dbReference type="Gene3D" id="3.30.450.50">
    <property type="entry name" value="Longin domain"/>
    <property type="match status" value="1"/>
</dbReference>
<dbReference type="GO" id="GO:0012505">
    <property type="term" value="C:endomembrane system"/>
    <property type="evidence" value="ECO:0007669"/>
    <property type="project" value="UniProtKB-SubCell"/>
</dbReference>